<feature type="chain" id="PRO_5032413264" description="Carboxylesterase type B domain-containing protein" evidence="1">
    <location>
        <begin position="29"/>
        <end position="550"/>
    </location>
</feature>
<reference evidence="3" key="1">
    <citation type="submission" date="2021-02" db="EMBL/GenBank/DDBJ databases">
        <authorList>
            <person name="Nowell W R."/>
        </authorList>
    </citation>
    <scope>NUCLEOTIDE SEQUENCE</scope>
</reference>
<feature type="signal peptide" evidence="1">
    <location>
        <begin position="1"/>
        <end position="28"/>
    </location>
</feature>
<dbReference type="InterPro" id="IPR002018">
    <property type="entry name" value="CarbesteraseB"/>
</dbReference>
<name>A0A815MCP2_9BILA</name>
<organism evidence="3 4">
    <name type="scientific">Rotaria magnacalcarata</name>
    <dbReference type="NCBI Taxonomy" id="392030"/>
    <lineage>
        <taxon>Eukaryota</taxon>
        <taxon>Metazoa</taxon>
        <taxon>Spiralia</taxon>
        <taxon>Gnathifera</taxon>
        <taxon>Rotifera</taxon>
        <taxon>Eurotatoria</taxon>
        <taxon>Bdelloidea</taxon>
        <taxon>Philodinida</taxon>
        <taxon>Philodinidae</taxon>
        <taxon>Rotaria</taxon>
    </lineage>
</organism>
<dbReference type="EMBL" id="CAJNOW010004428">
    <property type="protein sequence ID" value="CAF1416370.1"/>
    <property type="molecule type" value="Genomic_DNA"/>
</dbReference>
<evidence type="ECO:0000313" key="4">
    <source>
        <dbReference type="Proteomes" id="UP000663834"/>
    </source>
</evidence>
<protein>
    <recommendedName>
        <fullName evidence="2">Carboxylesterase type B domain-containing protein</fullName>
    </recommendedName>
</protein>
<dbReference type="Pfam" id="PF00135">
    <property type="entry name" value="COesterase"/>
    <property type="match status" value="1"/>
</dbReference>
<dbReference type="InterPro" id="IPR029058">
    <property type="entry name" value="AB_hydrolase_fold"/>
</dbReference>
<evidence type="ECO:0000313" key="3">
    <source>
        <dbReference type="EMBL" id="CAF1416370.1"/>
    </source>
</evidence>
<sequence length="550" mass="63054">MAHGKPYEFTSLLLCWILCFIMMPSNNAYDGLETRKGRIYGRQTEHSIEYLGIQYATANRWQPPMDLASELFSNRSLEATSFGPCCPQRDTGIYIPKQDEQCLYLNIFTPFKISHESLLPVLVWVHGGGLISGCSTQSIPLLYNGTNIIRHSLQQPVIIVTINYRLGIFAEMYLTELIEENFEWPTAGNYNYLDILSALRWINRNIHDYGGDPNNILLFGESSGGRTVVDMGALKGSSNLYHHIISQSGALATSLFYSNMSFALQKSNEIVEQLNCSSHESASFLTCLRNTDINDLLMVYGNRPLKSVIDGYFFSYYPSLAIQCGTYNQNINMIMGANKYEEPYYPIYPDMNSEFAIFIITEVLGRNRAPTVINYFELNNCSSSVNDTNRCCDITRFIINAFISCGFHRVYNNIYLKYDREDHNLFWYNMDCNSGICPKLSKEEGAGLCLHASELPFVFGTESDYRSMNPINCTWDNQTRIYSNKIISHWTNMAAYGKPLELWKKYHPSTPKFLQLTPYHEFSMESWNNDCTIFDKIEQDDLFEMFGSDI</sequence>
<accession>A0A815MCP2</accession>
<evidence type="ECO:0000259" key="2">
    <source>
        <dbReference type="Pfam" id="PF00135"/>
    </source>
</evidence>
<proteinExistence type="predicted"/>
<dbReference type="OrthoDB" id="3200163at2759"/>
<dbReference type="PANTHER" id="PTHR11559">
    <property type="entry name" value="CARBOXYLESTERASE"/>
    <property type="match status" value="1"/>
</dbReference>
<evidence type="ECO:0000256" key="1">
    <source>
        <dbReference type="SAM" id="SignalP"/>
    </source>
</evidence>
<gene>
    <name evidence="3" type="ORF">KQP761_LOCUS10365</name>
</gene>
<dbReference type="Proteomes" id="UP000663834">
    <property type="component" value="Unassembled WGS sequence"/>
</dbReference>
<feature type="domain" description="Carboxylesterase type B" evidence="2">
    <location>
        <begin position="33"/>
        <end position="521"/>
    </location>
</feature>
<dbReference type="AlphaFoldDB" id="A0A815MCP2"/>
<dbReference type="Gene3D" id="3.40.50.1820">
    <property type="entry name" value="alpha/beta hydrolase"/>
    <property type="match status" value="1"/>
</dbReference>
<dbReference type="SUPFAM" id="SSF53474">
    <property type="entry name" value="alpha/beta-Hydrolases"/>
    <property type="match status" value="1"/>
</dbReference>
<keyword evidence="1" id="KW-0732">Signal</keyword>
<dbReference type="InterPro" id="IPR050309">
    <property type="entry name" value="Type-B_Carboxylest/Lipase"/>
</dbReference>
<comment type="caution">
    <text evidence="3">The sequence shown here is derived from an EMBL/GenBank/DDBJ whole genome shotgun (WGS) entry which is preliminary data.</text>
</comment>